<dbReference type="Pfam" id="PF05685">
    <property type="entry name" value="Uma2"/>
    <property type="match status" value="1"/>
</dbReference>
<keyword evidence="4" id="KW-1185">Reference proteome</keyword>
<evidence type="ECO:0000259" key="2">
    <source>
        <dbReference type="Pfam" id="PF05685"/>
    </source>
</evidence>
<dbReference type="GO" id="GO:0004519">
    <property type="term" value="F:endonuclease activity"/>
    <property type="evidence" value="ECO:0007669"/>
    <property type="project" value="UniProtKB-KW"/>
</dbReference>
<dbReference type="Proteomes" id="UP000327000">
    <property type="component" value="Unassembled WGS sequence"/>
</dbReference>
<gene>
    <name evidence="3" type="ORF">FRZ00_05430</name>
</gene>
<dbReference type="InterPro" id="IPR012296">
    <property type="entry name" value="Nuclease_put_TT1808"/>
</dbReference>
<evidence type="ECO:0000256" key="1">
    <source>
        <dbReference type="SAM" id="MobiDB-lite"/>
    </source>
</evidence>
<protein>
    <submittedName>
        <fullName evidence="3">Uma2 family endonuclease</fullName>
    </submittedName>
</protein>
<feature type="region of interest" description="Disordered" evidence="1">
    <location>
        <begin position="1"/>
        <end position="27"/>
    </location>
</feature>
<dbReference type="EMBL" id="VOKX01000009">
    <property type="protein sequence ID" value="KAB7850056.1"/>
    <property type="molecule type" value="Genomic_DNA"/>
</dbReference>
<keyword evidence="3" id="KW-0378">Hydrolase</keyword>
<feature type="compositionally biased region" description="Basic and acidic residues" evidence="1">
    <location>
        <begin position="199"/>
        <end position="208"/>
    </location>
</feature>
<dbReference type="InterPro" id="IPR008538">
    <property type="entry name" value="Uma2"/>
</dbReference>
<keyword evidence="3" id="KW-0540">Nuclease</keyword>
<comment type="caution">
    <text evidence="3">The sequence shown here is derived from an EMBL/GenBank/DDBJ whole genome shotgun (WGS) entry which is preliminary data.</text>
</comment>
<proteinExistence type="predicted"/>
<sequence length="208" mass="22922">MAVGEHVRDDRPRQSSGRHRPQVPGVPGKLRDVAAFIREKTGLRVEVVRGNVLATTPRSRADALLMSELHEALNRCRSDGVGSFQSASIGLAGDPDDFVTPLMVVCDLSVMDSDEWLLSGEEVELAIEVASSPRDPRVGVADRIAWYAEAKVPLVLCLRPVEQEWELHARPSAEGYRALTQGRYGEPVPLPERLGGDLPTEHLPRYTR</sequence>
<accession>A0A5N5WCJ5</accession>
<dbReference type="AlphaFoldDB" id="A0A5N5WCJ5"/>
<dbReference type="Gene3D" id="3.90.1570.10">
    <property type="entry name" value="tt1808, chain A"/>
    <property type="match status" value="1"/>
</dbReference>
<evidence type="ECO:0000313" key="4">
    <source>
        <dbReference type="Proteomes" id="UP000327000"/>
    </source>
</evidence>
<dbReference type="CDD" id="cd06260">
    <property type="entry name" value="DUF820-like"/>
    <property type="match status" value="1"/>
</dbReference>
<feature type="region of interest" description="Disordered" evidence="1">
    <location>
        <begin position="187"/>
        <end position="208"/>
    </location>
</feature>
<evidence type="ECO:0000313" key="3">
    <source>
        <dbReference type="EMBL" id="KAB7850056.1"/>
    </source>
</evidence>
<dbReference type="InterPro" id="IPR011335">
    <property type="entry name" value="Restrct_endonuc-II-like"/>
</dbReference>
<reference evidence="3 4" key="1">
    <citation type="journal article" date="2019" name="Microb. Cell Fact.">
        <title>Exploring novel herbicidin analogues by transcriptional regulator overexpression and MS/MS molecular networking.</title>
        <authorList>
            <person name="Shi Y."/>
            <person name="Gu R."/>
            <person name="Li Y."/>
            <person name="Wang X."/>
            <person name="Ren W."/>
            <person name="Li X."/>
            <person name="Wang L."/>
            <person name="Xie Y."/>
            <person name="Hong B."/>
        </authorList>
    </citation>
    <scope>NUCLEOTIDE SEQUENCE [LARGE SCALE GENOMIC DNA]</scope>
    <source>
        <strain evidence="3 4">US-43</strain>
    </source>
</reference>
<dbReference type="SUPFAM" id="SSF52980">
    <property type="entry name" value="Restriction endonuclease-like"/>
    <property type="match status" value="1"/>
</dbReference>
<dbReference type="RefSeq" id="WP_152262622.1">
    <property type="nucleotide sequence ID" value="NZ_JBFADJ010000016.1"/>
</dbReference>
<name>A0A5N5WCJ5_STRMB</name>
<feature type="compositionally biased region" description="Basic and acidic residues" evidence="1">
    <location>
        <begin position="1"/>
        <end position="13"/>
    </location>
</feature>
<feature type="domain" description="Putative restriction endonuclease" evidence="2">
    <location>
        <begin position="39"/>
        <end position="194"/>
    </location>
</feature>
<organism evidence="3 4">
    <name type="scientific">Streptomyces mobaraensis</name>
    <name type="common">Streptoverticillium mobaraense</name>
    <dbReference type="NCBI Taxonomy" id="35621"/>
    <lineage>
        <taxon>Bacteria</taxon>
        <taxon>Bacillati</taxon>
        <taxon>Actinomycetota</taxon>
        <taxon>Actinomycetes</taxon>
        <taxon>Kitasatosporales</taxon>
        <taxon>Streptomycetaceae</taxon>
        <taxon>Streptomyces</taxon>
    </lineage>
</organism>
<dbReference type="OrthoDB" id="9799703at2"/>
<keyword evidence="3" id="KW-0255">Endonuclease</keyword>